<dbReference type="Proteomes" id="UP001589753">
    <property type="component" value="Unassembled WGS sequence"/>
</dbReference>
<dbReference type="PANTHER" id="PTHR37539:SF1">
    <property type="entry name" value="ER-BOUND OXYGENASE MPAB_MPAB'_RUBBER OXYGENASE CATALYTIC DOMAIN-CONTAINING PROTEIN"/>
    <property type="match status" value="1"/>
</dbReference>
<dbReference type="InterPro" id="IPR037473">
    <property type="entry name" value="Lcp-like"/>
</dbReference>
<dbReference type="PANTHER" id="PTHR37539">
    <property type="entry name" value="SECRETED PROTEIN-RELATED"/>
    <property type="match status" value="1"/>
</dbReference>
<evidence type="ECO:0000313" key="3">
    <source>
        <dbReference type="Proteomes" id="UP001589753"/>
    </source>
</evidence>
<organism evidence="2 3">
    <name type="scientific">Streptomyces heliomycini</name>
    <dbReference type="NCBI Taxonomy" id="284032"/>
    <lineage>
        <taxon>Bacteria</taxon>
        <taxon>Bacillati</taxon>
        <taxon>Actinomycetota</taxon>
        <taxon>Actinomycetes</taxon>
        <taxon>Kitasatosporales</taxon>
        <taxon>Streptomycetaceae</taxon>
        <taxon>Streptomyces</taxon>
    </lineage>
</organism>
<keyword evidence="2" id="KW-0560">Oxidoreductase</keyword>
<evidence type="ECO:0000313" key="2">
    <source>
        <dbReference type="EMBL" id="MFB9347717.1"/>
    </source>
</evidence>
<comment type="caution">
    <text evidence="2">The sequence shown here is derived from an EMBL/GenBank/DDBJ whole genome shotgun (WGS) entry which is preliminary data.</text>
</comment>
<dbReference type="EC" id="1.-.-.-" evidence="2"/>
<evidence type="ECO:0000259" key="1">
    <source>
        <dbReference type="Pfam" id="PF09995"/>
    </source>
</evidence>
<dbReference type="GO" id="GO:0016491">
    <property type="term" value="F:oxidoreductase activity"/>
    <property type="evidence" value="ECO:0007669"/>
    <property type="project" value="UniProtKB-KW"/>
</dbReference>
<protein>
    <submittedName>
        <fullName evidence="2">Oxygenase MpaB family protein</fullName>
        <ecNumber evidence="2">1.-.-.-</ecNumber>
    </submittedName>
</protein>
<accession>A0ABV5L8L4</accession>
<dbReference type="InterPro" id="IPR018713">
    <property type="entry name" value="MPAB/Lcp_cat_dom"/>
</dbReference>
<gene>
    <name evidence="2" type="ORF">ACFFUA_09620</name>
</gene>
<dbReference type="EMBL" id="JBHMDI010000017">
    <property type="protein sequence ID" value="MFB9347717.1"/>
    <property type="molecule type" value="Genomic_DNA"/>
</dbReference>
<dbReference type="Pfam" id="PF09995">
    <property type="entry name" value="MPAB_Lcp_cat"/>
    <property type="match status" value="1"/>
</dbReference>
<keyword evidence="3" id="KW-1185">Reference proteome</keyword>
<dbReference type="RefSeq" id="WP_234392614.1">
    <property type="nucleotide sequence ID" value="NZ_JBHMDI010000017.1"/>
</dbReference>
<feature type="domain" description="ER-bound oxygenase mpaB/mpaB'/Rubber oxygenase catalytic" evidence="1">
    <location>
        <begin position="11"/>
        <end position="107"/>
    </location>
</feature>
<proteinExistence type="predicted"/>
<name>A0ABV5L8L4_9ACTN</name>
<reference evidence="2 3" key="1">
    <citation type="submission" date="2024-09" db="EMBL/GenBank/DDBJ databases">
        <authorList>
            <person name="Sun Q."/>
            <person name="Mori K."/>
        </authorList>
    </citation>
    <scope>NUCLEOTIDE SEQUENCE [LARGE SCALE GENOMIC DNA]</scope>
    <source>
        <strain evidence="2 3">JCM 9767</strain>
    </source>
</reference>
<sequence length="169" mass="18334">MRKLKDWGVGVSTADADAYPHVWRVSAAMLGVDDEYIPATWEAAEAQSRQVLDPILLRTAEGDALADVLLGIVAEIDGGPTRPLISAFSRYTLGDRVGDMIGLSKEPLPQPPIATAWPLLVAFREGLILLPGIPAIVWTLEEALRRFVLLFLAEAQPVSIEIPDANRPS</sequence>